<name>A0A0K2TSE5_LEPSM</name>
<evidence type="ECO:0000256" key="12">
    <source>
        <dbReference type="RuleBase" id="RU367099"/>
    </source>
</evidence>
<dbReference type="InterPro" id="IPR023379">
    <property type="entry name" value="BART_dom"/>
</dbReference>
<dbReference type="GO" id="GO:0051457">
    <property type="term" value="P:maintenance of protein location in nucleus"/>
    <property type="evidence" value="ECO:0007669"/>
    <property type="project" value="TreeGrafter"/>
</dbReference>
<evidence type="ECO:0000259" key="13">
    <source>
        <dbReference type="Pfam" id="PF11527"/>
    </source>
</evidence>
<dbReference type="GO" id="GO:0005758">
    <property type="term" value="C:mitochondrial intermembrane space"/>
    <property type="evidence" value="ECO:0007669"/>
    <property type="project" value="UniProtKB-SubCell"/>
</dbReference>
<evidence type="ECO:0000256" key="2">
    <source>
        <dbReference type="ARBA" id="ARBA00004123"/>
    </source>
</evidence>
<reference evidence="14" key="1">
    <citation type="submission" date="2014-05" db="EMBL/GenBank/DDBJ databases">
        <authorList>
            <person name="Chronopoulou M."/>
        </authorList>
    </citation>
    <scope>NUCLEOTIDE SEQUENCE</scope>
    <source>
        <tissue evidence="14">Whole organism</tissue>
    </source>
</reference>
<feature type="non-terminal residue" evidence="14">
    <location>
        <position position="1"/>
    </location>
</feature>
<feature type="domain" description="BART" evidence="13">
    <location>
        <begin position="45"/>
        <end position="158"/>
    </location>
</feature>
<comment type="subcellular location">
    <subcellularLocation>
        <location evidence="1 12">Cytoplasm</location>
        <location evidence="1 12">Cytoskeleton</location>
        <location evidence="1 12">Cilium basal body</location>
    </subcellularLocation>
    <subcellularLocation>
        <location evidence="3 12">Cytoplasm</location>
        <location evidence="3 12">Cytoskeleton</location>
        <location evidence="3 12">Microtubule organizing center</location>
        <location evidence="3 12">Centrosome</location>
    </subcellularLocation>
    <subcellularLocation>
        <location evidence="12">Cytoplasm</location>
    </subcellularLocation>
    <subcellularLocation>
        <location evidence="2 12">Nucleus</location>
    </subcellularLocation>
    <subcellularLocation>
        <location evidence="12">Mitochondrion intermembrane space</location>
    </subcellularLocation>
</comment>
<proteinExistence type="inferred from homology"/>
<evidence type="ECO:0000313" key="14">
    <source>
        <dbReference type="EMBL" id="CDW28326.1"/>
    </source>
</evidence>
<evidence type="ECO:0000256" key="4">
    <source>
        <dbReference type="ARBA" id="ARBA00009880"/>
    </source>
</evidence>
<dbReference type="GO" id="GO:0005813">
    <property type="term" value="C:centrosome"/>
    <property type="evidence" value="ECO:0007669"/>
    <property type="project" value="UniProtKB-SubCell"/>
</dbReference>
<dbReference type="InterPro" id="IPR038849">
    <property type="entry name" value="ARL2BP"/>
</dbReference>
<dbReference type="OrthoDB" id="302784at2759"/>
<evidence type="ECO:0000256" key="5">
    <source>
        <dbReference type="ARBA" id="ARBA00014849"/>
    </source>
</evidence>
<protein>
    <recommendedName>
        <fullName evidence="5 12">ADP-ribosylation factor-like protein 2-binding protein</fullName>
        <shortName evidence="12">ARF-like 2-binding protein</shortName>
    </recommendedName>
</protein>
<evidence type="ECO:0000256" key="8">
    <source>
        <dbReference type="ARBA" id="ARBA00023128"/>
    </source>
</evidence>
<evidence type="ECO:0000256" key="10">
    <source>
        <dbReference type="ARBA" id="ARBA00023242"/>
    </source>
</evidence>
<evidence type="ECO:0000256" key="6">
    <source>
        <dbReference type="ARBA" id="ARBA00022490"/>
    </source>
</evidence>
<keyword evidence="8 12" id="KW-0496">Mitochondrion</keyword>
<comment type="similarity">
    <text evidence="4 12">Belongs to the ARL2BP family.</text>
</comment>
<comment type="function">
    <text evidence="12">Plays a role as an effector of the ADP-ribosylation factor-like protein 2, ARL2.</text>
</comment>
<organism evidence="14">
    <name type="scientific">Lepeophtheirus salmonis</name>
    <name type="common">Salmon louse</name>
    <name type="synonym">Caligus salmonis</name>
    <dbReference type="NCBI Taxonomy" id="72036"/>
    <lineage>
        <taxon>Eukaryota</taxon>
        <taxon>Metazoa</taxon>
        <taxon>Ecdysozoa</taxon>
        <taxon>Arthropoda</taxon>
        <taxon>Crustacea</taxon>
        <taxon>Multicrustacea</taxon>
        <taxon>Hexanauplia</taxon>
        <taxon>Copepoda</taxon>
        <taxon>Siphonostomatoida</taxon>
        <taxon>Caligidae</taxon>
        <taxon>Lepeophtheirus</taxon>
    </lineage>
</organism>
<evidence type="ECO:0000256" key="7">
    <source>
        <dbReference type="ARBA" id="ARBA00023069"/>
    </source>
</evidence>
<dbReference type="EMBL" id="HACA01010965">
    <property type="protein sequence ID" value="CDW28326.1"/>
    <property type="molecule type" value="Transcribed_RNA"/>
</dbReference>
<keyword evidence="10 12" id="KW-0539">Nucleus</keyword>
<dbReference type="GO" id="GO:0005929">
    <property type="term" value="C:cilium"/>
    <property type="evidence" value="ECO:0007669"/>
    <property type="project" value="UniProtKB-UniRule"/>
</dbReference>
<keyword evidence="6 12" id="KW-0963">Cytoplasm</keyword>
<dbReference type="Gene3D" id="1.20.1520.10">
    <property type="entry name" value="ADP-ribosylation factor-like 2-binding protein, domain"/>
    <property type="match status" value="1"/>
</dbReference>
<evidence type="ECO:0000256" key="11">
    <source>
        <dbReference type="ARBA" id="ARBA00023273"/>
    </source>
</evidence>
<keyword evidence="7 12" id="KW-0969">Cilium</keyword>
<keyword evidence="11 12" id="KW-0966">Cell projection</keyword>
<accession>A0A0K2TSE5</accession>
<dbReference type="GO" id="GO:0005634">
    <property type="term" value="C:nucleus"/>
    <property type="evidence" value="ECO:0007669"/>
    <property type="project" value="UniProtKB-SubCell"/>
</dbReference>
<sequence length="170" mass="20178">VYLYELNKTMSNEDIMKSDSKRNNFHSEDDGVILVQSEISEPSNFDKIVGCIEDIVIEDEFQELQQTLLDKHYIHFDENLEENKFIYTEIFEEYTSRVETFIETELSKRIPEFNMKYFIQEFEERKSSLEGEVFDMLFTLTDFMAFKEMFIDYKIVQETGLSASLSTLAL</sequence>
<dbReference type="PANTHER" id="PTHR15487:SF4">
    <property type="entry name" value="ADP-RIBOSYLATION FACTOR-LIKE PROTEIN 2-BINDING PROTEIN"/>
    <property type="match status" value="1"/>
</dbReference>
<evidence type="ECO:0000256" key="9">
    <source>
        <dbReference type="ARBA" id="ARBA00023212"/>
    </source>
</evidence>
<dbReference type="PANTHER" id="PTHR15487">
    <property type="entry name" value="ADP-RIBOSYLATION FACTOR-LIKE PROTEIN 2-BINDING PROTEIN"/>
    <property type="match status" value="1"/>
</dbReference>
<evidence type="ECO:0000256" key="3">
    <source>
        <dbReference type="ARBA" id="ARBA00004300"/>
    </source>
</evidence>
<dbReference type="Pfam" id="PF11527">
    <property type="entry name" value="ARL2_Bind_BART"/>
    <property type="match status" value="1"/>
</dbReference>
<dbReference type="AlphaFoldDB" id="A0A0K2TSE5"/>
<keyword evidence="9 12" id="KW-0206">Cytoskeleton</keyword>
<dbReference type="InterPro" id="IPR042541">
    <property type="entry name" value="BART_sf"/>
</dbReference>
<evidence type="ECO:0000256" key="1">
    <source>
        <dbReference type="ARBA" id="ARBA00004120"/>
    </source>
</evidence>